<dbReference type="InterPro" id="IPR013216">
    <property type="entry name" value="Methyltransf_11"/>
</dbReference>
<dbReference type="SUPFAM" id="SSF53335">
    <property type="entry name" value="S-adenosyl-L-methionine-dependent methyltransferases"/>
    <property type="match status" value="1"/>
</dbReference>
<dbReference type="CDD" id="cd02440">
    <property type="entry name" value="AdoMet_MTases"/>
    <property type="match status" value="1"/>
</dbReference>
<dbReference type="EMBL" id="CAUJNA010003439">
    <property type="protein sequence ID" value="CAJ1402143.1"/>
    <property type="molecule type" value="Genomic_DNA"/>
</dbReference>
<feature type="compositionally biased region" description="Basic and acidic residues" evidence="1">
    <location>
        <begin position="450"/>
        <end position="470"/>
    </location>
</feature>
<evidence type="ECO:0000256" key="1">
    <source>
        <dbReference type="SAM" id="MobiDB-lite"/>
    </source>
</evidence>
<keyword evidence="4" id="KW-1185">Reference proteome</keyword>
<gene>
    <name evidence="3" type="ORF">EVOR1521_LOCUS25094</name>
</gene>
<comment type="caution">
    <text evidence="3">The sequence shown here is derived from an EMBL/GenBank/DDBJ whole genome shotgun (WGS) entry which is preliminary data.</text>
</comment>
<protein>
    <recommendedName>
        <fullName evidence="2">Methyltransferase type 11 domain-containing protein</fullName>
    </recommendedName>
</protein>
<feature type="domain" description="Methyltransferase type 11" evidence="2">
    <location>
        <begin position="207"/>
        <end position="294"/>
    </location>
</feature>
<dbReference type="AlphaFoldDB" id="A0AA36NH92"/>
<reference evidence="3" key="1">
    <citation type="submission" date="2023-08" db="EMBL/GenBank/DDBJ databases">
        <authorList>
            <person name="Chen Y."/>
            <person name="Shah S."/>
            <person name="Dougan E. K."/>
            <person name="Thang M."/>
            <person name="Chan C."/>
        </authorList>
    </citation>
    <scope>NUCLEOTIDE SEQUENCE</scope>
</reference>
<organism evidence="3 4">
    <name type="scientific">Effrenium voratum</name>
    <dbReference type="NCBI Taxonomy" id="2562239"/>
    <lineage>
        <taxon>Eukaryota</taxon>
        <taxon>Sar</taxon>
        <taxon>Alveolata</taxon>
        <taxon>Dinophyceae</taxon>
        <taxon>Suessiales</taxon>
        <taxon>Symbiodiniaceae</taxon>
        <taxon>Effrenium</taxon>
    </lineage>
</organism>
<evidence type="ECO:0000313" key="3">
    <source>
        <dbReference type="EMBL" id="CAJ1402143.1"/>
    </source>
</evidence>
<accession>A0AA36NH92</accession>
<dbReference type="InterPro" id="IPR014937">
    <property type="entry name" value="DUF1810"/>
</dbReference>
<dbReference type="Pfam" id="PF08837">
    <property type="entry name" value="DUF1810"/>
    <property type="match status" value="1"/>
</dbReference>
<dbReference type="Gene3D" id="3.40.50.150">
    <property type="entry name" value="Vaccinia Virus protein VP39"/>
    <property type="match status" value="1"/>
</dbReference>
<dbReference type="InterPro" id="IPR029063">
    <property type="entry name" value="SAM-dependent_MTases_sf"/>
</dbReference>
<dbReference type="SUPFAM" id="SSF140736">
    <property type="entry name" value="Rv1873-like"/>
    <property type="match status" value="1"/>
</dbReference>
<dbReference type="InterPro" id="IPR036287">
    <property type="entry name" value="Rv1873-like_sf"/>
</dbReference>
<proteinExistence type="predicted"/>
<sequence>MAAARCRKGPHSAGACCSKQRADGFASRQRKLSREAFPAFVLEALRDAGQVEVLLRRAGCSALLRSRGQWRRCSPGPALGSVDLVVDAGELAANGFVMNLANFRWDALGKVEELLRLLASSLSLLRVDGIFRLQLDGSDVPEFLVSFVTAFPVKVNTRQSGWDFVVLEPVTSEHLDQVLQSQVWEERSHERYARLLRPIIGSVGTVLDVGGGDGHMAQWWSELGCQVYLLETDVACAADARRRLGEERVVFHDGKSAWPYADGAFDLCLLLFVLHHIAEDLGTTLREAARVSKKVLVLEDQPRAAQSPNLARLAAAVTAEHFRPFGQNPQKYMRFIRPDSLWRQLFAEAELHVVRQVEIPGTLQHPVPHTLYELSSGKSGECAVILGANKSFRRLHPLRAGAADRWARSHGHCLQLRDFLGAAQTLLCRAAESQGPESPRLLSPTSTRSLGDERQPRRTRRSSSELDSHPLRRFSVPQKTVYSRALREIGNGQKESCWMWFLIPTPPYVVDGKERGSIRNQRYALRSDEEVREYLRPAGFAVSRIGGTWC</sequence>
<evidence type="ECO:0000313" key="4">
    <source>
        <dbReference type="Proteomes" id="UP001178507"/>
    </source>
</evidence>
<dbReference type="Gene3D" id="1.25.40.380">
    <property type="entry name" value="Protein of unknown function DUF1810"/>
    <property type="match status" value="1"/>
</dbReference>
<feature type="region of interest" description="Disordered" evidence="1">
    <location>
        <begin position="434"/>
        <end position="470"/>
    </location>
</feature>
<dbReference type="Pfam" id="PF08241">
    <property type="entry name" value="Methyltransf_11"/>
    <property type="match status" value="1"/>
</dbReference>
<dbReference type="Proteomes" id="UP001178507">
    <property type="component" value="Unassembled WGS sequence"/>
</dbReference>
<evidence type="ECO:0000259" key="2">
    <source>
        <dbReference type="Pfam" id="PF08241"/>
    </source>
</evidence>
<dbReference type="GO" id="GO:0008757">
    <property type="term" value="F:S-adenosylmethionine-dependent methyltransferase activity"/>
    <property type="evidence" value="ECO:0007669"/>
    <property type="project" value="InterPro"/>
</dbReference>
<name>A0AA36NH92_9DINO</name>